<protein>
    <submittedName>
        <fullName evidence="2">Uncharacterized protein</fullName>
    </submittedName>
</protein>
<organism evidence="2 3">
    <name type="scientific">Cryptosporidium andersoni</name>
    <dbReference type="NCBI Taxonomy" id="117008"/>
    <lineage>
        <taxon>Eukaryota</taxon>
        <taxon>Sar</taxon>
        <taxon>Alveolata</taxon>
        <taxon>Apicomplexa</taxon>
        <taxon>Conoidasida</taxon>
        <taxon>Coccidia</taxon>
        <taxon>Eucoccidiorida</taxon>
        <taxon>Eimeriorina</taxon>
        <taxon>Cryptosporidiidae</taxon>
        <taxon>Cryptosporidium</taxon>
    </lineage>
</organism>
<sequence length="1977" mass="230335">MSNTYLNSTGDTSKKNVSSLKDAYGELTALFLESQEAYYSEWDRAETPQDIWSKVQSLKENFLFLLLLNGLDFEEYTKNKDIDWSKLDEMMTCAELTREYPVTLPDMSEIYNLTNNFSPKWGNNTCKKYNKKIVSNMNNIENQDNITRSNKFEMDTKQWKYICYETILLCCYLIKYKIDELRYYRNKIEEEKIKKDIIERSCTRSNSNIIRRNIGTIRDNENETVHFKKMKSKSRINQNYYLITKKYNEFNDMYKALLIFLDLARTRFEINQDIHNLLERFTIESDCYNMGSHIMINPLDIRFRISLLIGSWNIGDCEETKICTWNNGKLRIRPGGAPRIRPLSGESKRMIDNEEFKNWLFRQINLIYSNVAFKLQRILIFIPPGWIQYIPSDIDLLDMVKYRDKYWTSKIYNLNNNQHHLQFMNSNVIKYLGTNPQKIFEYCLESISILNNLRIKIERDEWGDLAYLKNKKNINKRNEKVGKELLIRLMKLMSAMERLDFAIRRDIVNYSIKNNKLSSTFQLNFASICTLNNEVKDNGVIYEYRYISKKSNNSLESDQNELMNYNENIDNIRSFKSIAKLSSYWMLEIPILHVIIYNLLNINTIDIDQKNSKSGIENCINFEYNDKNTNKGELNKDLNENDLTKYDGIHLYSPFITRCVLFISYLLQNGTIGDDLDIEYLDSLYSGLSYTNNETDSENISTKVNYLTKTGVMPISIDTYALYCASNIWNNYHNSNYNKLNGRFIKKDFNQGLNNGIATSGHSNNNLKRIFQVIRLLLTNFTKFLEYPTIEGVLLECKPLLEASPLLSLQMPQLDLPFHVPQQNLITSKQSSRSSSHILKMNNQPLNSTVTSVISMNSFSMSEYSYSNLGFSGGKIKSESLLESQIDCNNLNISGTINEDIINKFCQQKNSCYIIEKSTFWNMYLSRIKRTDTTNLLWKDKDWLVSYGELSNTNTDLQDLWKIFGISLSSSSRYERLYTDIIMRRLYTLKFRIELLECCQDFFMLGNSNILKELLYIIRKLNTYIILNNVNPKKELNDNKMSQLYNKIKLSNSNKKTYGIESGLVGLNSFSSYKTYWNLYCSFCVSKSNELMIQKLFDIPMQMLKLPATHRNELKLRINKNNNSEIEEERIRLEKLAKEEIQSCIDTFISSFKYLDDIYILETITCWSKVWLDYGNISVKDYVKIIIEKLLIYIPNYIEELIKTEYWDLNIIPSKQFQEFLSYLFIIDKYIYILKNWLEFNLGTDILFQDLQYINDNTLKKFGIEPSYYIGKDSVADKDEAFNYLNQINYVNSSLNNTNENVSTTIKNFHKVPLISNNLKYSHFLSIFITPSLIEMIQSKLSILLSLIQQAGNNNKDSLSTSLWVSGINIPSIYVSPIIIDIGTIINTGIDSILEWVKLPIEDSSMILLSPILSFFRDTSNFVIKSLIEQNQYLELSDIKDYSIEILHYLSSNYRVGNYSFNNKHFSERRKLRIEYYNEKYTLNNDSDNDNIMSPKSIDDLEINDLKNTALGSSLAMKFNKNGLLYQLLLNCIKLSTSGRNLDSNLISSNIYSSSPKQSTYNNGFKVQFVISIRVLVSLHTLFFFKNLLIDTSQKVKNIFFNKTNILNLSNLVNTNFIENIRKILEYLRQYGAMDIDENKILSSNNNENLNTLILTGIDDDISNIYGYSNEEQKKSESENISLNLSGFNEDIESKKLLSIANKKNSNPSDLESMLNNIINECVSNIDKLAFEIFDLFSISVFYGQMATEMFLDTYSEYPNIVGNSVSACLDNTTGLENLIPKIKREFDSFIAECPNDDEWKKKFNSIWLNNLYLSWLTHIVELSKQGLNSRRLTGSDILLFENDLESLDNLRRSYKISDIFDINNDDEILYSYKQDSSQLSDGNLKNSYIRLNDFILTFLTKLVKNPNMLHEYIREPKNEKTKSFNSSICSFSNVKKVSVIKAKTAVNVADRVVSNIVKGTSPTRIKNLISQSIYGR</sequence>
<feature type="coiled-coil region" evidence="1">
    <location>
        <begin position="1116"/>
        <end position="1143"/>
    </location>
</feature>
<gene>
    <name evidence="2" type="ORF">cand_016790</name>
</gene>
<dbReference type="EMBL" id="LRBS01000034">
    <property type="protein sequence ID" value="OII77519.1"/>
    <property type="molecule type" value="Genomic_DNA"/>
</dbReference>
<accession>A0A1J4MTX2</accession>
<dbReference type="RefSeq" id="XP_067069365.1">
    <property type="nucleotide sequence ID" value="XM_067211913.1"/>
</dbReference>
<name>A0A1J4MTX2_9CRYT</name>
<evidence type="ECO:0000313" key="3">
    <source>
        <dbReference type="Proteomes" id="UP000186804"/>
    </source>
</evidence>
<comment type="caution">
    <text evidence="2">The sequence shown here is derived from an EMBL/GenBank/DDBJ whole genome shotgun (WGS) entry which is preliminary data.</text>
</comment>
<reference evidence="2 3" key="1">
    <citation type="submission" date="2016-10" db="EMBL/GenBank/DDBJ databases">
        <title>Reductive evolution of mitochondrial metabolism and differential evolution of invasion-related proteins in Cryptosporidium.</title>
        <authorList>
            <person name="Liu S."/>
            <person name="Roellig D.M."/>
            <person name="Guo Y."/>
            <person name="Li N."/>
            <person name="Frace M.A."/>
            <person name="Tang K."/>
            <person name="Zhang L."/>
            <person name="Feng Y."/>
            <person name="Xiao L."/>
        </authorList>
    </citation>
    <scope>NUCLEOTIDE SEQUENCE [LARGE SCALE GENOMIC DNA]</scope>
    <source>
        <strain evidence="2">30847</strain>
    </source>
</reference>
<dbReference type="GeneID" id="92365864"/>
<evidence type="ECO:0000313" key="2">
    <source>
        <dbReference type="EMBL" id="OII77519.1"/>
    </source>
</evidence>
<dbReference type="VEuPathDB" id="CryptoDB:cand_016790"/>
<evidence type="ECO:0000256" key="1">
    <source>
        <dbReference type="SAM" id="Coils"/>
    </source>
</evidence>
<dbReference type="Proteomes" id="UP000186804">
    <property type="component" value="Unassembled WGS sequence"/>
</dbReference>
<dbReference type="OrthoDB" id="341860at2759"/>
<keyword evidence="3" id="KW-1185">Reference proteome</keyword>
<proteinExistence type="predicted"/>
<keyword evidence="1" id="KW-0175">Coiled coil</keyword>